<evidence type="ECO:0000313" key="3">
    <source>
        <dbReference type="Proteomes" id="UP001165041"/>
    </source>
</evidence>
<sequence>MGVQHWPEGREADPEAARERYRNDLREALAEGGNGEAEPLRVADGHLGLTLTVALAGLSGRLAGPACGAVVAAAGALLFVAALAVQYARGHRGRAALRRAYARGFGWWKYAS</sequence>
<name>A0A9W6V6A1_9ACTN</name>
<protein>
    <submittedName>
        <fullName evidence="2">Uncharacterized protein</fullName>
    </submittedName>
</protein>
<organism evidence="2 3">
    <name type="scientific">Kitasatospora phosalacinea</name>
    <dbReference type="NCBI Taxonomy" id="2065"/>
    <lineage>
        <taxon>Bacteria</taxon>
        <taxon>Bacillati</taxon>
        <taxon>Actinomycetota</taxon>
        <taxon>Actinomycetes</taxon>
        <taxon>Kitasatosporales</taxon>
        <taxon>Streptomycetaceae</taxon>
        <taxon>Kitasatospora</taxon>
    </lineage>
</organism>
<dbReference type="EMBL" id="BSSA01000030">
    <property type="protein sequence ID" value="GLW73955.1"/>
    <property type="molecule type" value="Genomic_DNA"/>
</dbReference>
<keyword evidence="1" id="KW-0812">Transmembrane</keyword>
<evidence type="ECO:0000313" key="2">
    <source>
        <dbReference type="EMBL" id="GLW73955.1"/>
    </source>
</evidence>
<accession>A0A9W6V6A1</accession>
<keyword evidence="1" id="KW-0472">Membrane</keyword>
<reference evidence="2" key="1">
    <citation type="submission" date="2023-02" db="EMBL/GenBank/DDBJ databases">
        <title>Kitasatospora phosalacinea NBRC 14627.</title>
        <authorList>
            <person name="Ichikawa N."/>
            <person name="Sato H."/>
            <person name="Tonouchi N."/>
        </authorList>
    </citation>
    <scope>NUCLEOTIDE SEQUENCE</scope>
    <source>
        <strain evidence="2">NBRC 14627</strain>
    </source>
</reference>
<comment type="caution">
    <text evidence="2">The sequence shown here is derived from an EMBL/GenBank/DDBJ whole genome shotgun (WGS) entry which is preliminary data.</text>
</comment>
<feature type="transmembrane region" description="Helical" evidence="1">
    <location>
        <begin position="62"/>
        <end position="85"/>
    </location>
</feature>
<gene>
    <name evidence="2" type="ORF">Kpho02_62530</name>
</gene>
<proteinExistence type="predicted"/>
<keyword evidence="1" id="KW-1133">Transmembrane helix</keyword>
<dbReference type="Proteomes" id="UP001165041">
    <property type="component" value="Unassembled WGS sequence"/>
</dbReference>
<dbReference type="AlphaFoldDB" id="A0A9W6V6A1"/>
<evidence type="ECO:0000256" key="1">
    <source>
        <dbReference type="SAM" id="Phobius"/>
    </source>
</evidence>
<dbReference type="RefSeq" id="WP_285739575.1">
    <property type="nucleotide sequence ID" value="NZ_BSSA01000030.1"/>
</dbReference>